<accession>A0ACC0ITT2</accession>
<evidence type="ECO:0000313" key="1">
    <source>
        <dbReference type="EMBL" id="KAI8029264.1"/>
    </source>
</evidence>
<evidence type="ECO:0000313" key="2">
    <source>
        <dbReference type="Proteomes" id="UP001060215"/>
    </source>
</evidence>
<organism evidence="1 2">
    <name type="scientific">Camellia lanceoleosa</name>
    <dbReference type="NCBI Taxonomy" id="1840588"/>
    <lineage>
        <taxon>Eukaryota</taxon>
        <taxon>Viridiplantae</taxon>
        <taxon>Streptophyta</taxon>
        <taxon>Embryophyta</taxon>
        <taxon>Tracheophyta</taxon>
        <taxon>Spermatophyta</taxon>
        <taxon>Magnoliopsida</taxon>
        <taxon>eudicotyledons</taxon>
        <taxon>Gunneridae</taxon>
        <taxon>Pentapetalae</taxon>
        <taxon>asterids</taxon>
        <taxon>Ericales</taxon>
        <taxon>Theaceae</taxon>
        <taxon>Camellia</taxon>
    </lineage>
</organism>
<dbReference type="Proteomes" id="UP001060215">
    <property type="component" value="Chromosome 1"/>
</dbReference>
<keyword evidence="2" id="KW-1185">Reference proteome</keyword>
<comment type="caution">
    <text evidence="1">The sequence shown here is derived from an EMBL/GenBank/DDBJ whole genome shotgun (WGS) entry which is preliminary data.</text>
</comment>
<dbReference type="EMBL" id="CM045758">
    <property type="protein sequence ID" value="KAI8029264.1"/>
    <property type="molecule type" value="Genomic_DNA"/>
</dbReference>
<reference evidence="1 2" key="1">
    <citation type="journal article" date="2022" name="Plant J.">
        <title>Chromosome-level genome of Camellia lanceoleosa provides a valuable resource for understanding genome evolution and self-incompatibility.</title>
        <authorList>
            <person name="Gong W."/>
            <person name="Xiao S."/>
            <person name="Wang L."/>
            <person name="Liao Z."/>
            <person name="Chang Y."/>
            <person name="Mo W."/>
            <person name="Hu G."/>
            <person name="Li W."/>
            <person name="Zhao G."/>
            <person name="Zhu H."/>
            <person name="Hu X."/>
            <person name="Ji K."/>
            <person name="Xiang X."/>
            <person name="Song Q."/>
            <person name="Yuan D."/>
            <person name="Jin S."/>
            <person name="Zhang L."/>
        </authorList>
    </citation>
    <scope>NUCLEOTIDE SEQUENCE [LARGE SCALE GENOMIC DNA]</scope>
    <source>
        <strain evidence="1">SQ_2022a</strain>
    </source>
</reference>
<protein>
    <submittedName>
        <fullName evidence="1">AAA-ATPase</fullName>
    </submittedName>
</protein>
<proteinExistence type="predicted"/>
<name>A0ACC0ITT2_9ERIC</name>
<sequence length="612" mass="69243">MVNTMAFMGHQWAQQHQAGAGMSQIGFAMAIAASMVVMTMFQQFLTTQLRGYVEKWIQKLVNSVNPFVKIKFHEDTFTGGPKNHEAFSAIETYLSDHCASQAPRLKANAVRDIQTPVLCVDDGVEVSDDFEGIKVSWNLIVESEKNDSFRGGSKKNKHYTLNFRKMNREIVVGKYLKHVMEKGKAAAARNRQRKLYSNSSSEHGTYWNYIMEFDHPASFDTIAMEERKKQDIIDDLRSFSESRDYYRKIGKPWKRGYLLHGPPGTGKSTMIAAMANELNYDVYDLELTAVTSNANLKKLLNRTPCNSILVIEDIDCSSDISGLREKKLSDDKDKEKVKFEKVTLSALLNCIDGLFSANEGGRVMVFTTNHVEKLDPALIRRGRMDKHIQMSFCRFEAFKVLAKNYLGIENHELFPQIERLLNRTPCNSILVIEDIDCSSDITGQREKKQSDDMVKFEKVTLSGLLNCVDGLFSAYDGGRVMVFTTNHVENLDSALIRRGRMDKHIAMSFCGFEAFKFLANNYLGIENHELFHKIEGLLKQTHITPADVAENLIANDDDEGSANACLQTLIEVLEKKVEEEKSRLLNDDEKKTEPDRAVEENGTGAKGNGHVY</sequence>
<gene>
    <name evidence="1" type="ORF">LOK49_LG01G03872</name>
</gene>